<keyword evidence="1" id="KW-0732">Signal</keyword>
<accession>A0A1I1LKG7</accession>
<dbReference type="RefSeq" id="WP_091490825.1">
    <property type="nucleotide sequence ID" value="NZ_FOMH01000002.1"/>
</dbReference>
<evidence type="ECO:0000313" key="3">
    <source>
        <dbReference type="EMBL" id="SFC73687.1"/>
    </source>
</evidence>
<evidence type="ECO:0000313" key="4">
    <source>
        <dbReference type="Proteomes" id="UP000199672"/>
    </source>
</evidence>
<feature type="chain" id="PRO_5011549196" description="Cyclophilin-like domain-containing protein" evidence="1">
    <location>
        <begin position="22"/>
        <end position="161"/>
    </location>
</feature>
<reference evidence="4" key="1">
    <citation type="submission" date="2016-10" db="EMBL/GenBank/DDBJ databases">
        <authorList>
            <person name="Varghese N."/>
            <person name="Submissions S."/>
        </authorList>
    </citation>
    <scope>NUCLEOTIDE SEQUENCE [LARGE SCALE GENOMIC DNA]</scope>
    <source>
        <strain evidence="4">CGMCC 1.10370</strain>
    </source>
</reference>
<dbReference type="OrthoDB" id="9801466at2"/>
<dbReference type="Pfam" id="PF18050">
    <property type="entry name" value="Cyclophil_like2"/>
    <property type="match status" value="1"/>
</dbReference>
<gene>
    <name evidence="3" type="ORF">SAMN05216297_10279</name>
</gene>
<feature type="signal peptide" evidence="1">
    <location>
        <begin position="1"/>
        <end position="21"/>
    </location>
</feature>
<dbReference type="SUPFAM" id="SSF50891">
    <property type="entry name" value="Cyclophilin-like"/>
    <property type="match status" value="1"/>
</dbReference>
<protein>
    <recommendedName>
        <fullName evidence="2">Cyclophilin-like domain-containing protein</fullName>
    </recommendedName>
</protein>
<keyword evidence="4" id="KW-1185">Reference proteome</keyword>
<dbReference type="Proteomes" id="UP000199672">
    <property type="component" value="Unassembled WGS sequence"/>
</dbReference>
<dbReference type="AlphaFoldDB" id="A0A1I1LKG7"/>
<organism evidence="3 4">
    <name type="scientific">Flavobacterium phragmitis</name>
    <dbReference type="NCBI Taxonomy" id="739143"/>
    <lineage>
        <taxon>Bacteria</taxon>
        <taxon>Pseudomonadati</taxon>
        <taxon>Bacteroidota</taxon>
        <taxon>Flavobacteriia</taxon>
        <taxon>Flavobacteriales</taxon>
        <taxon>Flavobacteriaceae</taxon>
        <taxon>Flavobacterium</taxon>
    </lineage>
</organism>
<proteinExistence type="predicted"/>
<sequence>MKLKSLLTVMAVLFVLSFCNAGCGNDNHTAPQDNKNENENTNTNSASKMKITIGTAVFTATLYNNPSAAALRAMLPLTIDMAELNGNEKYYNFPSPLPANASIGGDIKPGDLTLYGGNVLVLFYKSFNTSYSYTKLGYIGNPAGLAAALGNGNVIVKFENK</sequence>
<dbReference type="Gene3D" id="2.40.100.20">
    <property type="match status" value="1"/>
</dbReference>
<dbReference type="EMBL" id="FOMH01000002">
    <property type="protein sequence ID" value="SFC73687.1"/>
    <property type="molecule type" value="Genomic_DNA"/>
</dbReference>
<evidence type="ECO:0000259" key="2">
    <source>
        <dbReference type="Pfam" id="PF18050"/>
    </source>
</evidence>
<dbReference type="InterPro" id="IPR041183">
    <property type="entry name" value="Cyclophilin-like"/>
</dbReference>
<dbReference type="STRING" id="739143.SAMN05216297_10279"/>
<evidence type="ECO:0000256" key="1">
    <source>
        <dbReference type="SAM" id="SignalP"/>
    </source>
</evidence>
<name>A0A1I1LKG7_9FLAO</name>
<feature type="domain" description="Cyclophilin-like" evidence="2">
    <location>
        <begin position="51"/>
        <end position="159"/>
    </location>
</feature>
<dbReference type="InterPro" id="IPR029000">
    <property type="entry name" value="Cyclophilin-like_dom_sf"/>
</dbReference>